<organism evidence="2 3">
    <name type="scientific">Kribbella flavida (strain DSM 17836 / JCM 10339 / NBRC 14399)</name>
    <dbReference type="NCBI Taxonomy" id="479435"/>
    <lineage>
        <taxon>Bacteria</taxon>
        <taxon>Bacillati</taxon>
        <taxon>Actinomycetota</taxon>
        <taxon>Actinomycetes</taxon>
        <taxon>Propionibacteriales</taxon>
        <taxon>Kribbellaceae</taxon>
        <taxon>Kribbella</taxon>
    </lineage>
</organism>
<dbReference type="EMBL" id="CP001736">
    <property type="protein sequence ID" value="ADB33241.1"/>
    <property type="molecule type" value="Genomic_DNA"/>
</dbReference>
<reference evidence="2 3" key="2">
    <citation type="journal article" date="2010" name="Stand. Genomic Sci.">
        <title>Complete genome sequence of Kribbella flavida type strain (IFO 14399).</title>
        <authorList>
            <person name="Pukall R."/>
            <person name="Lapidus A."/>
            <person name="Glavina Del Rio T."/>
            <person name="Copeland A."/>
            <person name="Tice H."/>
            <person name="Cheng J.-F."/>
            <person name="Lucas S."/>
            <person name="Chen F."/>
            <person name="Nolan M."/>
            <person name="LaButti K."/>
            <person name="Pati A."/>
            <person name="Ivanova N."/>
            <person name="Mavrommatis K."/>
            <person name="Mikhailova N."/>
            <person name="Pitluck S."/>
            <person name="Bruce D."/>
            <person name="Goodwin L."/>
            <person name="Land M."/>
            <person name="Hauser L."/>
            <person name="Chang Y.-J."/>
            <person name="Jeffries C.D."/>
            <person name="Chen A."/>
            <person name="Palaniappan K."/>
            <person name="Chain P."/>
            <person name="Rohde M."/>
            <person name="Goeker M."/>
            <person name="Bristow J."/>
            <person name="Eisen J.A."/>
            <person name="Markowitz V."/>
            <person name="Hugenholtz P."/>
            <person name="Kyrpides N.C."/>
            <person name="Klenk H.-P."/>
            <person name="Brettin T."/>
        </authorList>
    </citation>
    <scope>NUCLEOTIDE SEQUENCE [LARGE SCALE GENOMIC DNA]</scope>
    <source>
        <strain evidence="3">DSM 17836 / JCM 10339 / NBRC 14399</strain>
    </source>
</reference>
<sequence>MIVTAPVLILPIAAVAAGFRSLETVAYVVAFAGLAMPLVAVAAMVWAAVWRTRRWSRTQPPAVALWLTFDGIGVGAPGITRAAFYSWSDVVGFRLCRPFLAPRELILDLHHTVRPDEPVHLGIEEIEYNIELRRLLGIRGPRFVLETLAVDLPSLDAMAAFYSGGRVRVR</sequence>
<dbReference type="Proteomes" id="UP000007967">
    <property type="component" value="Chromosome"/>
</dbReference>
<dbReference type="AlphaFoldDB" id="D2PTV8"/>
<protein>
    <submittedName>
        <fullName evidence="2">Uncharacterized protein</fullName>
    </submittedName>
</protein>
<keyword evidence="1" id="KW-0812">Transmembrane</keyword>
<keyword evidence="1" id="KW-0472">Membrane</keyword>
<accession>D2PTV8</accession>
<name>D2PTV8_KRIFD</name>
<proteinExistence type="predicted"/>
<evidence type="ECO:0000256" key="1">
    <source>
        <dbReference type="SAM" id="Phobius"/>
    </source>
</evidence>
<evidence type="ECO:0000313" key="3">
    <source>
        <dbReference type="Proteomes" id="UP000007967"/>
    </source>
</evidence>
<feature type="transmembrane region" description="Helical" evidence="1">
    <location>
        <begin position="26"/>
        <end position="49"/>
    </location>
</feature>
<evidence type="ECO:0000313" key="2">
    <source>
        <dbReference type="EMBL" id="ADB33241.1"/>
    </source>
</evidence>
<gene>
    <name evidence="2" type="ordered locus">Kfla_4201</name>
</gene>
<reference evidence="3" key="1">
    <citation type="submission" date="2009-09" db="EMBL/GenBank/DDBJ databases">
        <title>The complete genome of Kribbella flavida DSM 17836.</title>
        <authorList>
            <consortium name="US DOE Joint Genome Institute (JGI-PGF)"/>
            <person name="Lucas S."/>
            <person name="Copeland A."/>
            <person name="Lapidus A."/>
            <person name="Glavina del Rio T."/>
            <person name="Dalin E."/>
            <person name="Tice H."/>
            <person name="Bruce D."/>
            <person name="Goodwin L."/>
            <person name="Pitluck S."/>
            <person name="Kyrpides N."/>
            <person name="Mavromatis K."/>
            <person name="Ivanova N."/>
            <person name="Saunders E."/>
            <person name="Brettin T."/>
            <person name="Detter J.C."/>
            <person name="Han C."/>
            <person name="Larimer F."/>
            <person name="Land M."/>
            <person name="Hauser L."/>
            <person name="Markowitz V."/>
            <person name="Cheng J.-F."/>
            <person name="Hugenholtz P."/>
            <person name="Woyke T."/>
            <person name="Wu D."/>
            <person name="Pukall R."/>
            <person name="Klenk H.-P."/>
            <person name="Eisen J.A."/>
        </authorList>
    </citation>
    <scope>NUCLEOTIDE SEQUENCE [LARGE SCALE GENOMIC DNA]</scope>
    <source>
        <strain evidence="3">DSM 17836 / JCM 10339 / NBRC 14399</strain>
    </source>
</reference>
<dbReference type="HOGENOM" id="CLU_1568698_0_0_11"/>
<dbReference type="KEGG" id="kfl:Kfla_4201"/>
<keyword evidence="3" id="KW-1185">Reference proteome</keyword>
<keyword evidence="1" id="KW-1133">Transmembrane helix</keyword>